<protein>
    <submittedName>
        <fullName evidence="2">Serine carboxypeptidase-like</fullName>
    </submittedName>
</protein>
<dbReference type="InterPro" id="IPR001563">
    <property type="entry name" value="Peptidase_S10"/>
</dbReference>
<sequence>MKSQREPFFYWFFEAVEEPFSKPIVLWLQGGPGCSSIALGEAEEIGPFHVNADGKSLYLNPYSWNQVPNIFFLDSPVGTVFSYRNDPSELLTNGDQRSGII</sequence>
<dbReference type="Pfam" id="PF00450">
    <property type="entry name" value="Peptidase_S10"/>
    <property type="match status" value="1"/>
</dbReference>
<accession>A0A7J6W1K8</accession>
<evidence type="ECO:0000313" key="2">
    <source>
        <dbReference type="EMBL" id="KAF5190837.1"/>
    </source>
</evidence>
<dbReference type="PANTHER" id="PTHR11802:SF32">
    <property type="entry name" value="SERINE CARBOXYPEPTIDASE-LIKE 29"/>
    <property type="match status" value="1"/>
</dbReference>
<dbReference type="Gene3D" id="3.40.50.1820">
    <property type="entry name" value="alpha/beta hydrolase"/>
    <property type="match status" value="1"/>
</dbReference>
<evidence type="ECO:0000256" key="1">
    <source>
        <dbReference type="ARBA" id="ARBA00009431"/>
    </source>
</evidence>
<organism evidence="2 3">
    <name type="scientific">Thalictrum thalictroides</name>
    <name type="common">Rue-anemone</name>
    <name type="synonym">Anemone thalictroides</name>
    <dbReference type="NCBI Taxonomy" id="46969"/>
    <lineage>
        <taxon>Eukaryota</taxon>
        <taxon>Viridiplantae</taxon>
        <taxon>Streptophyta</taxon>
        <taxon>Embryophyta</taxon>
        <taxon>Tracheophyta</taxon>
        <taxon>Spermatophyta</taxon>
        <taxon>Magnoliopsida</taxon>
        <taxon>Ranunculales</taxon>
        <taxon>Ranunculaceae</taxon>
        <taxon>Thalictroideae</taxon>
        <taxon>Thalictrum</taxon>
    </lineage>
</organism>
<dbReference type="SUPFAM" id="SSF53474">
    <property type="entry name" value="alpha/beta-Hydrolases"/>
    <property type="match status" value="1"/>
</dbReference>
<dbReference type="PANTHER" id="PTHR11802">
    <property type="entry name" value="SERINE PROTEASE FAMILY S10 SERINE CARBOXYPEPTIDASE"/>
    <property type="match status" value="1"/>
</dbReference>
<keyword evidence="2" id="KW-0378">Hydrolase</keyword>
<reference evidence="2 3" key="1">
    <citation type="submission" date="2020-06" db="EMBL/GenBank/DDBJ databases">
        <title>Transcriptomic and genomic resources for Thalictrum thalictroides and T. hernandezii: Facilitating candidate gene discovery in an emerging model plant lineage.</title>
        <authorList>
            <person name="Arias T."/>
            <person name="Riano-Pachon D.M."/>
            <person name="Di Stilio V.S."/>
        </authorList>
    </citation>
    <scope>NUCLEOTIDE SEQUENCE [LARGE SCALE GENOMIC DNA]</scope>
    <source>
        <strain evidence="3">cv. WT478/WT964</strain>
        <tissue evidence="2">Leaves</tissue>
    </source>
</reference>
<comment type="caution">
    <text evidence="2">The sequence shown here is derived from an EMBL/GenBank/DDBJ whole genome shotgun (WGS) entry which is preliminary data.</text>
</comment>
<dbReference type="InterPro" id="IPR029058">
    <property type="entry name" value="AB_hydrolase_fold"/>
</dbReference>
<dbReference type="GO" id="GO:0006508">
    <property type="term" value="P:proteolysis"/>
    <property type="evidence" value="ECO:0007669"/>
    <property type="project" value="InterPro"/>
</dbReference>
<keyword evidence="2" id="KW-0645">Protease</keyword>
<dbReference type="EMBL" id="JABWDY010023546">
    <property type="protein sequence ID" value="KAF5190837.1"/>
    <property type="molecule type" value="Genomic_DNA"/>
</dbReference>
<dbReference type="GO" id="GO:0005773">
    <property type="term" value="C:vacuole"/>
    <property type="evidence" value="ECO:0007669"/>
    <property type="project" value="TreeGrafter"/>
</dbReference>
<proteinExistence type="inferred from homology"/>
<dbReference type="AlphaFoldDB" id="A0A7J6W1K8"/>
<comment type="similarity">
    <text evidence="1">Belongs to the peptidase S10 family.</text>
</comment>
<keyword evidence="3" id="KW-1185">Reference proteome</keyword>
<keyword evidence="2" id="KW-0121">Carboxypeptidase</keyword>
<dbReference type="Proteomes" id="UP000554482">
    <property type="component" value="Unassembled WGS sequence"/>
</dbReference>
<dbReference type="OrthoDB" id="443318at2759"/>
<gene>
    <name evidence="2" type="ORF">FRX31_019576</name>
</gene>
<name>A0A7J6W1K8_THATH</name>
<evidence type="ECO:0000313" key="3">
    <source>
        <dbReference type="Proteomes" id="UP000554482"/>
    </source>
</evidence>
<dbReference type="GO" id="GO:0004185">
    <property type="term" value="F:serine-type carboxypeptidase activity"/>
    <property type="evidence" value="ECO:0007669"/>
    <property type="project" value="InterPro"/>
</dbReference>